<proteinExistence type="inferred from homology"/>
<protein>
    <submittedName>
        <fullName evidence="3">MFS transporter</fullName>
    </submittedName>
</protein>
<feature type="transmembrane region" description="Helical" evidence="2">
    <location>
        <begin position="413"/>
        <end position="439"/>
    </location>
</feature>
<keyword evidence="2" id="KW-0812">Transmembrane</keyword>
<dbReference type="RefSeq" id="WP_377326121.1">
    <property type="nucleotide sequence ID" value="NZ_JBHSNG010000006.1"/>
</dbReference>
<evidence type="ECO:0000256" key="2">
    <source>
        <dbReference type="SAM" id="Phobius"/>
    </source>
</evidence>
<feature type="transmembrane region" description="Helical" evidence="2">
    <location>
        <begin position="276"/>
        <end position="295"/>
    </location>
</feature>
<feature type="transmembrane region" description="Helical" evidence="2">
    <location>
        <begin position="377"/>
        <end position="401"/>
    </location>
</feature>
<keyword evidence="2" id="KW-1133">Transmembrane helix</keyword>
<dbReference type="CDD" id="cd17332">
    <property type="entry name" value="MFS_MelB_like"/>
    <property type="match status" value="1"/>
</dbReference>
<name>A0ABW0SXH5_9GAMM</name>
<dbReference type="NCBIfam" id="TIGR00792">
    <property type="entry name" value="gph"/>
    <property type="match status" value="1"/>
</dbReference>
<keyword evidence="4" id="KW-1185">Reference proteome</keyword>
<dbReference type="Gene3D" id="1.20.1250.20">
    <property type="entry name" value="MFS general substrate transporter like domains"/>
    <property type="match status" value="2"/>
</dbReference>
<feature type="transmembrane region" description="Helical" evidence="2">
    <location>
        <begin position="192"/>
        <end position="215"/>
    </location>
</feature>
<dbReference type="Proteomes" id="UP001596111">
    <property type="component" value="Unassembled WGS sequence"/>
</dbReference>
<dbReference type="InterPro" id="IPR001927">
    <property type="entry name" value="Na/Gal_symport"/>
</dbReference>
<dbReference type="Pfam" id="PF13347">
    <property type="entry name" value="MFS_2"/>
    <property type="match status" value="1"/>
</dbReference>
<evidence type="ECO:0000256" key="1">
    <source>
        <dbReference type="ARBA" id="ARBA00009617"/>
    </source>
</evidence>
<dbReference type="SUPFAM" id="SSF103473">
    <property type="entry name" value="MFS general substrate transporter"/>
    <property type="match status" value="1"/>
</dbReference>
<reference evidence="4" key="1">
    <citation type="journal article" date="2019" name="Int. J. Syst. Evol. Microbiol.">
        <title>The Global Catalogue of Microorganisms (GCM) 10K type strain sequencing project: providing services to taxonomists for standard genome sequencing and annotation.</title>
        <authorList>
            <consortium name="The Broad Institute Genomics Platform"/>
            <consortium name="The Broad Institute Genome Sequencing Center for Infectious Disease"/>
            <person name="Wu L."/>
            <person name="Ma J."/>
        </authorList>
    </citation>
    <scope>NUCLEOTIDE SEQUENCE [LARGE SCALE GENOMIC DNA]</scope>
    <source>
        <strain evidence="4">CGMCC 1.13587</strain>
    </source>
</reference>
<evidence type="ECO:0000313" key="4">
    <source>
        <dbReference type="Proteomes" id="UP001596111"/>
    </source>
</evidence>
<dbReference type="PANTHER" id="PTHR11328">
    <property type="entry name" value="MAJOR FACILITATOR SUPERFAMILY DOMAIN-CONTAINING PROTEIN"/>
    <property type="match status" value="1"/>
</dbReference>
<evidence type="ECO:0000313" key="3">
    <source>
        <dbReference type="EMBL" id="MFC5581054.1"/>
    </source>
</evidence>
<feature type="transmembrane region" description="Helical" evidence="2">
    <location>
        <begin position="160"/>
        <end position="180"/>
    </location>
</feature>
<feature type="transmembrane region" description="Helical" evidence="2">
    <location>
        <begin position="92"/>
        <end position="113"/>
    </location>
</feature>
<feature type="transmembrane region" description="Helical" evidence="2">
    <location>
        <begin position="24"/>
        <end position="46"/>
    </location>
</feature>
<gene>
    <name evidence="3" type="ORF">ACFPPB_08010</name>
</gene>
<accession>A0ABW0SXH5</accession>
<feature type="transmembrane region" description="Helical" evidence="2">
    <location>
        <begin position="52"/>
        <end position="71"/>
    </location>
</feature>
<feature type="transmembrane region" description="Helical" evidence="2">
    <location>
        <begin position="307"/>
        <end position="325"/>
    </location>
</feature>
<feature type="transmembrane region" description="Helical" evidence="2">
    <location>
        <begin position="243"/>
        <end position="270"/>
    </location>
</feature>
<sequence length="463" mass="50428">MSGHPGVRGAEPEQRLTLREKVGYGLGDAGGNVVIVLMMNFLNFFYTDVYGLDPVTVGIMFLTVRVFDAFADPVMGIVADRTRSRWGRYRPWQLWIAAPLGIAAVLAFTVPPLQGDARLAWACATYLLLSLGYTAINVPYCAMINAMTVSRQEVVSCQSWRFALCGAAALLVSMALPWLVEAWGGERGPARGYQLSVAAMGAVAVAMFLCCFFWVRERIPPRTEPFALRRLLGGLRRNDQLQLMLVMSFLLITILNVRGGGYLYFITYVLKGGAGYSSLFFGAVAIATILGAVLVGPLSRRIDTVRFYRNVNMVLAAASALMWLIPGGADWQIVWLAATFCSGVVLGLCLPLHFSVMAFADDYGQWKTGVRSSGMNFAFNLVFIKLAWASGAGIIALVLYLVEYKAGAAQTAIALGGITAIQTLIPAAIHLLLAFTLGFCRLDDATMKRVGHDLARRNFDRIG</sequence>
<comment type="similarity">
    <text evidence="1">Belongs to the sodium:galactoside symporter (TC 2.A.2) family.</text>
</comment>
<dbReference type="InterPro" id="IPR036259">
    <property type="entry name" value="MFS_trans_sf"/>
</dbReference>
<comment type="caution">
    <text evidence="3">The sequence shown here is derived from an EMBL/GenBank/DDBJ whole genome shotgun (WGS) entry which is preliminary data.</text>
</comment>
<organism evidence="3 4">
    <name type="scientific">Rhodanobacter terrae</name>
    <dbReference type="NCBI Taxonomy" id="418647"/>
    <lineage>
        <taxon>Bacteria</taxon>
        <taxon>Pseudomonadati</taxon>
        <taxon>Pseudomonadota</taxon>
        <taxon>Gammaproteobacteria</taxon>
        <taxon>Lysobacterales</taxon>
        <taxon>Rhodanobacteraceae</taxon>
        <taxon>Rhodanobacter</taxon>
    </lineage>
</organism>
<dbReference type="PANTHER" id="PTHR11328:SF24">
    <property type="entry name" value="MAJOR FACILITATOR SUPERFAMILY (MFS) PROFILE DOMAIN-CONTAINING PROTEIN"/>
    <property type="match status" value="1"/>
</dbReference>
<dbReference type="EMBL" id="JBHSNG010000006">
    <property type="protein sequence ID" value="MFC5581054.1"/>
    <property type="molecule type" value="Genomic_DNA"/>
</dbReference>
<feature type="transmembrane region" description="Helical" evidence="2">
    <location>
        <begin position="331"/>
        <end position="356"/>
    </location>
</feature>
<keyword evidence="2" id="KW-0472">Membrane</keyword>
<feature type="transmembrane region" description="Helical" evidence="2">
    <location>
        <begin position="119"/>
        <end position="140"/>
    </location>
</feature>
<dbReference type="InterPro" id="IPR039672">
    <property type="entry name" value="MFS_2"/>
</dbReference>